<sequence length="68" mass="7789">MTTTKIRLGNDGVRLLPANHRYAWPAELDLMGRMAGMSREHRWVDWSGGPFTDDSREHVSVYRCPESA</sequence>
<reference evidence="1 2" key="1">
    <citation type="submission" date="2020-07" db="EMBL/GenBank/DDBJ databases">
        <title>Sequencing the genomes of 1000 actinobacteria strains.</title>
        <authorList>
            <person name="Klenk H.-P."/>
        </authorList>
    </citation>
    <scope>NUCLEOTIDE SEQUENCE [LARGE SCALE GENOMIC DNA]</scope>
    <source>
        <strain evidence="1 2">DSM 43814</strain>
    </source>
</reference>
<dbReference type="Proteomes" id="UP000631553">
    <property type="component" value="Unassembled WGS sequence"/>
</dbReference>
<dbReference type="EMBL" id="JACCCQ010000001">
    <property type="protein sequence ID" value="NYF54702.1"/>
    <property type="molecule type" value="Genomic_DNA"/>
</dbReference>
<comment type="caution">
    <text evidence="1">The sequence shown here is derived from an EMBL/GenBank/DDBJ whole genome shotgun (WGS) entry which is preliminary data.</text>
</comment>
<dbReference type="InterPro" id="IPR029063">
    <property type="entry name" value="SAM-dependent_MTases_sf"/>
</dbReference>
<keyword evidence="2" id="KW-1185">Reference proteome</keyword>
<evidence type="ECO:0000313" key="2">
    <source>
        <dbReference type="Proteomes" id="UP000631553"/>
    </source>
</evidence>
<dbReference type="RefSeq" id="WP_218895963.1">
    <property type="nucleotide sequence ID" value="NZ_JACCCQ010000001.1"/>
</dbReference>
<evidence type="ECO:0000313" key="1">
    <source>
        <dbReference type="EMBL" id="NYF54702.1"/>
    </source>
</evidence>
<protein>
    <submittedName>
        <fullName evidence="1">Uncharacterized protein</fullName>
    </submittedName>
</protein>
<organism evidence="1 2">
    <name type="scientific">Micromonospora purpureochromogenes</name>
    <dbReference type="NCBI Taxonomy" id="47872"/>
    <lineage>
        <taxon>Bacteria</taxon>
        <taxon>Bacillati</taxon>
        <taxon>Actinomycetota</taxon>
        <taxon>Actinomycetes</taxon>
        <taxon>Micromonosporales</taxon>
        <taxon>Micromonosporaceae</taxon>
        <taxon>Micromonospora</taxon>
    </lineage>
</organism>
<accession>A0ABX2RGZ8</accession>
<dbReference type="Gene3D" id="3.40.50.150">
    <property type="entry name" value="Vaccinia Virus protein VP39"/>
    <property type="match status" value="1"/>
</dbReference>
<name>A0ABX2RGZ8_9ACTN</name>
<proteinExistence type="predicted"/>
<gene>
    <name evidence="1" type="ORF">HDA35_000533</name>
</gene>